<dbReference type="AlphaFoldDB" id="A0A5C5ZAP0"/>
<protein>
    <submittedName>
        <fullName evidence="1">Uncharacterized protein</fullName>
    </submittedName>
</protein>
<dbReference type="Proteomes" id="UP000315010">
    <property type="component" value="Unassembled WGS sequence"/>
</dbReference>
<sequence length="42" mass="4864">MTIRRILTLISTCWLLALSTNIGFTQEQKPNIAILDIDDMNW</sequence>
<dbReference type="RefSeq" id="WP_419194873.1">
    <property type="nucleotide sequence ID" value="NZ_SJPJ01000001.1"/>
</dbReference>
<gene>
    <name evidence="1" type="ORF">CA13_57570</name>
</gene>
<evidence type="ECO:0000313" key="2">
    <source>
        <dbReference type="Proteomes" id="UP000315010"/>
    </source>
</evidence>
<keyword evidence="2" id="KW-1185">Reference proteome</keyword>
<accession>A0A5C5ZAP0</accession>
<comment type="caution">
    <text evidence="1">The sequence shown here is derived from an EMBL/GenBank/DDBJ whole genome shotgun (WGS) entry which is preliminary data.</text>
</comment>
<proteinExistence type="predicted"/>
<name>A0A5C5ZAP0_9BACT</name>
<dbReference type="EMBL" id="SJPJ01000001">
    <property type="protein sequence ID" value="TWT84280.1"/>
    <property type="molecule type" value="Genomic_DNA"/>
</dbReference>
<reference evidence="1 2" key="1">
    <citation type="submission" date="2019-02" db="EMBL/GenBank/DDBJ databases">
        <title>Deep-cultivation of Planctomycetes and their phenomic and genomic characterization uncovers novel biology.</title>
        <authorList>
            <person name="Wiegand S."/>
            <person name="Jogler M."/>
            <person name="Boedeker C."/>
            <person name="Pinto D."/>
            <person name="Vollmers J."/>
            <person name="Rivas-Marin E."/>
            <person name="Kohn T."/>
            <person name="Peeters S.H."/>
            <person name="Heuer A."/>
            <person name="Rast P."/>
            <person name="Oberbeckmann S."/>
            <person name="Bunk B."/>
            <person name="Jeske O."/>
            <person name="Meyerdierks A."/>
            <person name="Storesund J.E."/>
            <person name="Kallscheuer N."/>
            <person name="Luecker S."/>
            <person name="Lage O.M."/>
            <person name="Pohl T."/>
            <person name="Merkel B.J."/>
            <person name="Hornburger P."/>
            <person name="Mueller R.-W."/>
            <person name="Bruemmer F."/>
            <person name="Labrenz M."/>
            <person name="Spormann A.M."/>
            <person name="Op Den Camp H."/>
            <person name="Overmann J."/>
            <person name="Amann R."/>
            <person name="Jetten M.S.M."/>
            <person name="Mascher T."/>
            <person name="Medema M.H."/>
            <person name="Devos D.P."/>
            <person name="Kaster A.-K."/>
            <person name="Ovreas L."/>
            <person name="Rohde M."/>
            <person name="Galperin M.Y."/>
            <person name="Jogler C."/>
        </authorList>
    </citation>
    <scope>NUCLEOTIDE SEQUENCE [LARGE SCALE GENOMIC DNA]</scope>
    <source>
        <strain evidence="1 2">CA13</strain>
    </source>
</reference>
<organism evidence="1 2">
    <name type="scientific">Novipirellula herctigrandis</name>
    <dbReference type="NCBI Taxonomy" id="2527986"/>
    <lineage>
        <taxon>Bacteria</taxon>
        <taxon>Pseudomonadati</taxon>
        <taxon>Planctomycetota</taxon>
        <taxon>Planctomycetia</taxon>
        <taxon>Pirellulales</taxon>
        <taxon>Pirellulaceae</taxon>
        <taxon>Novipirellula</taxon>
    </lineage>
</organism>
<evidence type="ECO:0000313" key="1">
    <source>
        <dbReference type="EMBL" id="TWT84280.1"/>
    </source>
</evidence>